<evidence type="ECO:0000313" key="3">
    <source>
        <dbReference type="EMBL" id="GMH51629.1"/>
    </source>
</evidence>
<evidence type="ECO:0000256" key="2">
    <source>
        <dbReference type="SAM" id="SignalP"/>
    </source>
</evidence>
<dbReference type="PANTHER" id="PTHR47406:SF2">
    <property type="entry name" value="ALPHA GLUCURONIDASE N-TERMINAL DOMAIN-CONTAINING PROTEIN"/>
    <property type="match status" value="1"/>
</dbReference>
<gene>
    <name evidence="3" type="ORF">TrST_g11003</name>
</gene>
<dbReference type="OrthoDB" id="10254694at2759"/>
<dbReference type="SUPFAM" id="SSF55545">
    <property type="entry name" value="beta-N-acetylhexosaminidase-like domain"/>
    <property type="match status" value="1"/>
</dbReference>
<dbReference type="Gene3D" id="3.30.379.10">
    <property type="entry name" value="Chitobiase/beta-hexosaminidase domain 2-like"/>
    <property type="match status" value="1"/>
</dbReference>
<keyword evidence="2" id="KW-0732">Signal</keyword>
<dbReference type="AlphaFoldDB" id="A0A9W6ZC84"/>
<protein>
    <submittedName>
        <fullName evidence="3">Uncharacterized protein</fullName>
    </submittedName>
</protein>
<name>A0A9W6ZC84_9STRA</name>
<accession>A0A9W6ZC84</accession>
<dbReference type="Proteomes" id="UP001165085">
    <property type="component" value="Unassembled WGS sequence"/>
</dbReference>
<reference evidence="4" key="1">
    <citation type="journal article" date="2023" name="Commun. Biol.">
        <title>Genome analysis of Parmales, the sister group of diatoms, reveals the evolutionary specialization of diatoms from phago-mixotrophs to photoautotrophs.</title>
        <authorList>
            <person name="Ban H."/>
            <person name="Sato S."/>
            <person name="Yoshikawa S."/>
            <person name="Yamada K."/>
            <person name="Nakamura Y."/>
            <person name="Ichinomiya M."/>
            <person name="Sato N."/>
            <person name="Blanc-Mathieu R."/>
            <person name="Endo H."/>
            <person name="Kuwata A."/>
            <person name="Ogata H."/>
        </authorList>
    </citation>
    <scope>NUCLEOTIDE SEQUENCE [LARGE SCALE GENOMIC DNA]</scope>
    <source>
        <strain evidence="4">NIES 3701</strain>
    </source>
</reference>
<proteinExistence type="predicted"/>
<feature type="chain" id="PRO_5040812765" evidence="2">
    <location>
        <begin position="18"/>
        <end position="602"/>
    </location>
</feature>
<evidence type="ECO:0000256" key="1">
    <source>
        <dbReference type="ARBA" id="ARBA00022801"/>
    </source>
</evidence>
<dbReference type="InterPro" id="IPR032287">
    <property type="entry name" value="DUF4838"/>
</dbReference>
<dbReference type="Pfam" id="PF16126">
    <property type="entry name" value="DUF4838"/>
    <property type="match status" value="1"/>
</dbReference>
<evidence type="ECO:0000313" key="4">
    <source>
        <dbReference type="Proteomes" id="UP001165085"/>
    </source>
</evidence>
<organism evidence="3 4">
    <name type="scientific">Triparma strigata</name>
    <dbReference type="NCBI Taxonomy" id="1606541"/>
    <lineage>
        <taxon>Eukaryota</taxon>
        <taxon>Sar</taxon>
        <taxon>Stramenopiles</taxon>
        <taxon>Ochrophyta</taxon>
        <taxon>Bolidophyceae</taxon>
        <taxon>Parmales</taxon>
        <taxon>Triparmaceae</taxon>
        <taxon>Triparma</taxon>
    </lineage>
</organism>
<keyword evidence="4" id="KW-1185">Reference proteome</keyword>
<keyword evidence="1" id="KW-0378">Hydrolase</keyword>
<feature type="signal peptide" evidence="2">
    <location>
        <begin position="1"/>
        <end position="17"/>
    </location>
</feature>
<dbReference type="PANTHER" id="PTHR47406">
    <property type="entry name" value="COAGULATION FACTOR 5/8 TYPE, C-TERMINAL"/>
    <property type="match status" value="1"/>
</dbReference>
<dbReference type="GO" id="GO:0016787">
    <property type="term" value="F:hydrolase activity"/>
    <property type="evidence" value="ECO:0007669"/>
    <property type="project" value="UniProtKB-KW"/>
</dbReference>
<comment type="caution">
    <text evidence="3">The sequence shown here is derived from an EMBL/GenBank/DDBJ whole genome shotgun (WGS) entry which is preliminary data.</text>
</comment>
<dbReference type="InterPro" id="IPR029018">
    <property type="entry name" value="Hex-like_dom2"/>
</dbReference>
<sequence length="602" mass="66470">MKLSLSIALLFGGYGSACDVLNKRAISLAADASDSEKHSAAELQSTIAAAPWGDTLDILTPEEAKTKGLSVFAVGSGAALFLAGEKILENDLGDEGYSIQSVGGDIAITGSEGAPRGALYGVYGFLRSLGFEWYSADELELPPVCPDSIGPYDTTFVPAYEYRDNNQEQVTQNEDFAVRIGNNRGSFDATHGGSVKYAEPPGFVHTSYRLFGDDTTDQGKHPPTDLFKTNNEWFWPHDDGTAYGQLCWSNSSLVEYLKVRVKELLDADPDATIISVSQNDNGNYCNDTAEAAIIEEEGSPVGPMLRAVNEIADSIKDSHPHVAIDTLAYQYTRPAPKITVPLPNVIIRLCSIECNFALPLTDESNKSFQQDIIEWGKLSSRLYVWDYVTNFANYLAPFPNWRVLGQNIRFFRDNGVVGLFEEGSYQGPGGDMAILKDYVMNKAMMEPDIDDASLIDDFLDHYFGLDVAKYVRVYMKTMEDSVDATGFYMGESFGVGADFLTAEALVKGGQAFKDAAQLVNGEVYEKRLNTAKIVIHYVVLQRWEEVWNYAEGAGVEWPLEGTKEEAFDEFERVYNEAGITHLTEEGGDIEWLRAIVFPRLSK</sequence>
<dbReference type="EMBL" id="BRXY01000005">
    <property type="protein sequence ID" value="GMH51629.1"/>
    <property type="molecule type" value="Genomic_DNA"/>
</dbReference>